<dbReference type="PANTHER" id="PTHR36436">
    <property type="entry name" value="SLL5081 PROTEIN"/>
    <property type="match status" value="1"/>
</dbReference>
<comment type="caution">
    <text evidence="1">The sequence shown here is derived from an EMBL/GenBank/DDBJ whole genome shotgun (WGS) entry which is preliminary data.</text>
</comment>
<keyword evidence="2" id="KW-1185">Reference proteome</keyword>
<dbReference type="PANTHER" id="PTHR36436:SF6">
    <property type="entry name" value="SLL5081 PROTEIN"/>
    <property type="match status" value="1"/>
</dbReference>
<dbReference type="Gene3D" id="2.30.320.10">
    <property type="entry name" value="YwqG-like"/>
    <property type="match status" value="1"/>
</dbReference>
<dbReference type="InterPro" id="IPR035948">
    <property type="entry name" value="YwqG-like_sf"/>
</dbReference>
<proteinExistence type="predicted"/>
<dbReference type="InterPro" id="IPR015315">
    <property type="entry name" value="DUF1963"/>
</dbReference>
<sequence length="288" mass="31277">MTMWTDRLSAVARDRLPAEAAETWIKLFQPGIRLAFAGPGPRVGRLGGNPALPPEMDWPSWPDNGPLNFIAEVDCAALPREFLSIPLPAEGTLLFFYFDGEHQPGYPDSALVENIEGSRVIFVSEGTAVTERTAPPGIDPYPSVDLFTEVVATAPEREHHLLDQTRTASGATLAEAVQTVLGPGRSGTDVFGELRWEVEEGPFHQVGGFAAPVQGSVENELADQVFAGSWSDPGFAEEAARWVLLAQIDSCEEADMCWGDVGRLYWVIRSEDLAAGRFEAARCTMQCG</sequence>
<organism evidence="1 2">
    <name type="scientific">Crossiella cryophila</name>
    <dbReference type="NCBI Taxonomy" id="43355"/>
    <lineage>
        <taxon>Bacteria</taxon>
        <taxon>Bacillati</taxon>
        <taxon>Actinomycetota</taxon>
        <taxon>Actinomycetes</taxon>
        <taxon>Pseudonocardiales</taxon>
        <taxon>Pseudonocardiaceae</taxon>
        <taxon>Crossiella</taxon>
    </lineage>
</organism>
<dbReference type="EMBL" id="JACHMH010000001">
    <property type="protein sequence ID" value="MBB4680028.1"/>
    <property type="molecule type" value="Genomic_DNA"/>
</dbReference>
<evidence type="ECO:0000313" key="1">
    <source>
        <dbReference type="EMBL" id="MBB4680028.1"/>
    </source>
</evidence>
<dbReference type="Proteomes" id="UP000533598">
    <property type="component" value="Unassembled WGS sequence"/>
</dbReference>
<dbReference type="Pfam" id="PF09234">
    <property type="entry name" value="DUF1963"/>
    <property type="match status" value="1"/>
</dbReference>
<dbReference type="AlphaFoldDB" id="A0A7W7CHV6"/>
<dbReference type="SUPFAM" id="SSF103032">
    <property type="entry name" value="Hypothetical protein YwqG"/>
    <property type="match status" value="1"/>
</dbReference>
<gene>
    <name evidence="1" type="ORF">HNR67_006146</name>
</gene>
<evidence type="ECO:0000313" key="2">
    <source>
        <dbReference type="Proteomes" id="UP000533598"/>
    </source>
</evidence>
<name>A0A7W7CHV6_9PSEU</name>
<protein>
    <submittedName>
        <fullName evidence="1">Uncharacterized protein YwqG</fullName>
    </submittedName>
</protein>
<accession>A0A7W7CHV6</accession>
<reference evidence="1 2" key="1">
    <citation type="submission" date="2020-08" db="EMBL/GenBank/DDBJ databases">
        <title>Sequencing the genomes of 1000 actinobacteria strains.</title>
        <authorList>
            <person name="Klenk H.-P."/>
        </authorList>
    </citation>
    <scope>NUCLEOTIDE SEQUENCE [LARGE SCALE GENOMIC DNA]</scope>
    <source>
        <strain evidence="1 2">DSM 44230</strain>
    </source>
</reference>